<gene>
    <name evidence="2" type="ORF">LCGC14_3046820</name>
</gene>
<dbReference type="Gene3D" id="2.60.40.1260">
    <property type="entry name" value="Lamin Tail domain"/>
    <property type="match status" value="1"/>
</dbReference>
<proteinExistence type="predicted"/>
<dbReference type="InterPro" id="IPR001322">
    <property type="entry name" value="Lamin_tail_dom"/>
</dbReference>
<dbReference type="EMBL" id="LAZR01064098">
    <property type="protein sequence ID" value="KKK58201.1"/>
    <property type="molecule type" value="Genomic_DNA"/>
</dbReference>
<protein>
    <recommendedName>
        <fullName evidence="1">LTD domain-containing protein</fullName>
    </recommendedName>
</protein>
<feature type="domain" description="LTD" evidence="1">
    <location>
        <begin position="32"/>
        <end position="165"/>
    </location>
</feature>
<name>A0A0F8ZDT4_9ZZZZ</name>
<evidence type="ECO:0000313" key="2">
    <source>
        <dbReference type="EMBL" id="KKK58201.1"/>
    </source>
</evidence>
<dbReference type="AlphaFoldDB" id="A0A0F8ZDT4"/>
<dbReference type="InterPro" id="IPR036415">
    <property type="entry name" value="Lamin_tail_dom_sf"/>
</dbReference>
<dbReference type="PROSITE" id="PS51841">
    <property type="entry name" value="LTD"/>
    <property type="match status" value="1"/>
</dbReference>
<accession>A0A0F8ZDT4</accession>
<dbReference type="Pfam" id="PF00932">
    <property type="entry name" value="LTD"/>
    <property type="match status" value="1"/>
</dbReference>
<comment type="caution">
    <text evidence="2">The sequence shown here is derived from an EMBL/GenBank/DDBJ whole genome shotgun (WGS) entry which is preliminary data.</text>
</comment>
<evidence type="ECO:0000259" key="1">
    <source>
        <dbReference type="PROSITE" id="PS51841"/>
    </source>
</evidence>
<sequence>FNMPPGGVNYSTFASGSVINAVYSDTIVLPTEDLLVGRNVLAVEVHQWTVDSLDVVFGAELTVADPFVASEEEWIELYNRGAEPITLDGWTIQDAVDFTFPGGTSLAPGEFLVVAKDAATLATQYPDATIVGNFSRNLSNRHDRIVLVDSSGNPADEVHYYDGGRWAEYADGGGSSLELRDPDADNSLPEAWAASDETSKSSWQTYAYSGTAQSDGGSTLWREFVLGMLDAGEVWLDDISVIEYPSGARTQLIQDGGFDSGTADKWRILGTHRGEVIADPDDPGHETAHTESCGSGWTSPFSGHRFYHLRRH</sequence>
<reference evidence="2" key="1">
    <citation type="journal article" date="2015" name="Nature">
        <title>Complex archaea that bridge the gap between prokaryotes and eukaryotes.</title>
        <authorList>
            <person name="Spang A."/>
            <person name="Saw J.H."/>
            <person name="Jorgensen S.L."/>
            <person name="Zaremba-Niedzwiedzka K."/>
            <person name="Martijn J."/>
            <person name="Lind A.E."/>
            <person name="van Eijk R."/>
            <person name="Schleper C."/>
            <person name="Guy L."/>
            <person name="Ettema T.J."/>
        </authorList>
    </citation>
    <scope>NUCLEOTIDE SEQUENCE</scope>
</reference>
<organism evidence="2">
    <name type="scientific">marine sediment metagenome</name>
    <dbReference type="NCBI Taxonomy" id="412755"/>
    <lineage>
        <taxon>unclassified sequences</taxon>
        <taxon>metagenomes</taxon>
        <taxon>ecological metagenomes</taxon>
    </lineage>
</organism>
<feature type="non-terminal residue" evidence="2">
    <location>
        <position position="1"/>
    </location>
</feature>
<dbReference type="Gene3D" id="2.60.120.260">
    <property type="entry name" value="Galactose-binding domain-like"/>
    <property type="match status" value="1"/>
</dbReference>
<dbReference type="SUPFAM" id="SSF74853">
    <property type="entry name" value="Lamin A/C globular tail domain"/>
    <property type="match status" value="1"/>
</dbReference>